<dbReference type="InterPro" id="IPR037066">
    <property type="entry name" value="Plug_dom_sf"/>
</dbReference>
<evidence type="ECO:0000256" key="5">
    <source>
        <dbReference type="ARBA" id="ARBA00022496"/>
    </source>
</evidence>
<dbReference type="GO" id="GO:0038023">
    <property type="term" value="F:signaling receptor activity"/>
    <property type="evidence" value="ECO:0007669"/>
    <property type="project" value="InterPro"/>
</dbReference>
<organism evidence="19 20">
    <name type="scientific">Azoarcus indigens</name>
    <dbReference type="NCBI Taxonomy" id="29545"/>
    <lineage>
        <taxon>Bacteria</taxon>
        <taxon>Pseudomonadati</taxon>
        <taxon>Pseudomonadota</taxon>
        <taxon>Betaproteobacteria</taxon>
        <taxon>Rhodocyclales</taxon>
        <taxon>Zoogloeaceae</taxon>
        <taxon>Azoarcus</taxon>
    </lineage>
</organism>
<dbReference type="PANTHER" id="PTHR32552">
    <property type="entry name" value="FERRICHROME IRON RECEPTOR-RELATED"/>
    <property type="match status" value="1"/>
</dbReference>
<keyword evidence="12 19" id="KW-0675">Receptor</keyword>
<feature type="signal peptide" evidence="17">
    <location>
        <begin position="1"/>
        <end position="30"/>
    </location>
</feature>
<name>A0A4R6DPE3_9RHOO</name>
<dbReference type="GO" id="GO:0015891">
    <property type="term" value="P:siderophore transport"/>
    <property type="evidence" value="ECO:0007669"/>
    <property type="project" value="InterPro"/>
</dbReference>
<dbReference type="PANTHER" id="PTHR32552:SF68">
    <property type="entry name" value="FERRICHROME OUTER MEMBRANE TRANSPORTER_PHAGE RECEPTOR"/>
    <property type="match status" value="1"/>
</dbReference>
<evidence type="ECO:0000256" key="6">
    <source>
        <dbReference type="ARBA" id="ARBA00022692"/>
    </source>
</evidence>
<evidence type="ECO:0000256" key="2">
    <source>
        <dbReference type="ARBA" id="ARBA00009810"/>
    </source>
</evidence>
<dbReference type="PROSITE" id="PS01156">
    <property type="entry name" value="TONB_DEPENDENT_REC_2"/>
    <property type="match status" value="1"/>
</dbReference>
<evidence type="ECO:0000256" key="4">
    <source>
        <dbReference type="ARBA" id="ARBA00022452"/>
    </source>
</evidence>
<dbReference type="Pfam" id="PF07715">
    <property type="entry name" value="Plug"/>
    <property type="match status" value="1"/>
</dbReference>
<evidence type="ECO:0000259" key="18">
    <source>
        <dbReference type="SMART" id="SM00965"/>
    </source>
</evidence>
<dbReference type="InterPro" id="IPR012910">
    <property type="entry name" value="Plug_dom"/>
</dbReference>
<dbReference type="GO" id="GO:0015344">
    <property type="term" value="F:siderophore uptake transmembrane transporter activity"/>
    <property type="evidence" value="ECO:0007669"/>
    <property type="project" value="TreeGrafter"/>
</dbReference>
<gene>
    <name evidence="19" type="ORF">C7389_12421</name>
</gene>
<sequence length="791" mass="86672">MFPALPIARLRPVALALLLATTLPTAPAHAQAGAAVQRYDIPAGPLDATLTRIARQAGRIIAVDPTLVAGRQAPAVQGDLSLAQAFAHALAGSGLELSETPQGTLGVKRLPAGETTLPAVSVTASGLENPWGPTPGYVARRATTGSKTNAALAEIPQSISVIGTQEMDDKGITTLTEALQQTPGVNVSPFGFDSRAPDWVVLRGFDGWYTSSYRDGLIQNVGITFLGVQTEVYGLDRIEVLRGPSSVLFGKGDAGGVVNRVSKQPDPDAPNEVVLQLGRYDRKQLAADVGGDIDADGRLRYRLVALGLDTDTQDAYPDGKRMGQERQYLAPSLRWQLSPDTRLTLQAEHLRDDASDDVQYVTGADGRPTDVKEGDPKYSRMVTLSNAVGYRLEHQLNDRWTLRQNLRYAHRAMNKRHILSSLDGDGVTLLRQARHDIESVRELAVDTSVEGHLNTGAIGHTLLAGFDWDRSDARWRRKRDWTTSLDMNNPVYGINIPDPVTLAADTRVTSTQLGLYLQDQLRLDEHWLLTLSARYDRVRSETDDRLASSVTHQDDKASTYRAGLSYLVGNGWVPYVGYTESFVPNLGVDSGGQPFSPSEARQIEAGVKYLPEGLPLSFTAALFNLEKSQVVSYDPATFEPRQIGKVRSRGLEVEAKAELSRNLRMTTALTLLDMEVLKSADSSEVGNFQILTPEQTASLWLDYTLPVEALRGISIGGGMRYIGKRWNDIANTSSEPAYTLFDAAVRYDTGPWRFALNVTNLFDRSYYAGKAYGSFYRGAERNVLLTARYRF</sequence>
<evidence type="ECO:0000313" key="19">
    <source>
        <dbReference type="EMBL" id="TDN46861.1"/>
    </source>
</evidence>
<comment type="similarity">
    <text evidence="2 14 16">Belongs to the TonB-dependent receptor family.</text>
</comment>
<dbReference type="SUPFAM" id="SSF56935">
    <property type="entry name" value="Porins"/>
    <property type="match status" value="1"/>
</dbReference>
<keyword evidence="5" id="KW-0410">Iron transport</keyword>
<evidence type="ECO:0000256" key="8">
    <source>
        <dbReference type="ARBA" id="ARBA00023004"/>
    </source>
</evidence>
<keyword evidence="6 14" id="KW-0812">Transmembrane</keyword>
<evidence type="ECO:0000256" key="9">
    <source>
        <dbReference type="ARBA" id="ARBA00023065"/>
    </source>
</evidence>
<comment type="caution">
    <text evidence="19">The sequence shown here is derived from an EMBL/GenBank/DDBJ whole genome shotgun (WGS) entry which is preliminary data.</text>
</comment>
<evidence type="ECO:0000256" key="12">
    <source>
        <dbReference type="ARBA" id="ARBA00023170"/>
    </source>
</evidence>
<proteinExistence type="inferred from homology"/>
<dbReference type="InterPro" id="IPR039426">
    <property type="entry name" value="TonB-dep_rcpt-like"/>
</dbReference>
<evidence type="ECO:0000256" key="17">
    <source>
        <dbReference type="SAM" id="SignalP"/>
    </source>
</evidence>
<protein>
    <submittedName>
        <fullName evidence="19">Iron complex outermembrane receptor protein</fullName>
    </submittedName>
</protein>
<dbReference type="Gene3D" id="2.40.170.20">
    <property type="entry name" value="TonB-dependent receptor, beta-barrel domain"/>
    <property type="match status" value="1"/>
</dbReference>
<dbReference type="SMART" id="SM00965">
    <property type="entry name" value="STN"/>
    <property type="match status" value="1"/>
</dbReference>
<dbReference type="InterPro" id="IPR010917">
    <property type="entry name" value="TonB_rcpt_CS"/>
</dbReference>
<dbReference type="AlphaFoldDB" id="A0A4R6DPE3"/>
<keyword evidence="11 14" id="KW-0472">Membrane</keyword>
<keyword evidence="13 14" id="KW-0998">Cell outer membrane</keyword>
<accession>A0A4R6DPE3</accession>
<keyword evidence="4 14" id="KW-1134">Transmembrane beta strand</keyword>
<feature type="domain" description="Secretin/TonB short N-terminal" evidence="18">
    <location>
        <begin position="59"/>
        <end position="110"/>
    </location>
</feature>
<dbReference type="Gene3D" id="2.170.130.10">
    <property type="entry name" value="TonB-dependent receptor, plug domain"/>
    <property type="match status" value="1"/>
</dbReference>
<dbReference type="RefSeq" id="WP_162851797.1">
    <property type="nucleotide sequence ID" value="NZ_SNVV01000024.1"/>
</dbReference>
<evidence type="ECO:0000256" key="13">
    <source>
        <dbReference type="ARBA" id="ARBA00023237"/>
    </source>
</evidence>
<keyword evidence="8" id="KW-0408">Iron</keyword>
<keyword evidence="9" id="KW-0406">Ion transport</keyword>
<dbReference type="EMBL" id="SNVV01000024">
    <property type="protein sequence ID" value="TDN46861.1"/>
    <property type="molecule type" value="Genomic_DNA"/>
</dbReference>
<evidence type="ECO:0000256" key="14">
    <source>
        <dbReference type="PROSITE-ProRule" id="PRU01360"/>
    </source>
</evidence>
<dbReference type="InterPro" id="IPR036942">
    <property type="entry name" value="Beta-barrel_TonB_sf"/>
</dbReference>
<dbReference type="CDD" id="cd01347">
    <property type="entry name" value="ligand_gated_channel"/>
    <property type="match status" value="1"/>
</dbReference>
<reference evidence="19 20" key="1">
    <citation type="submission" date="2019-03" db="EMBL/GenBank/DDBJ databases">
        <title>Genomic Encyclopedia of Type Strains, Phase IV (KMG-IV): sequencing the most valuable type-strain genomes for metagenomic binning, comparative biology and taxonomic classification.</title>
        <authorList>
            <person name="Goeker M."/>
        </authorList>
    </citation>
    <scope>NUCLEOTIDE SEQUENCE [LARGE SCALE GENOMIC DNA]</scope>
    <source>
        <strain evidence="19 20">DSM 12121</strain>
    </source>
</reference>
<evidence type="ECO:0000256" key="15">
    <source>
        <dbReference type="PROSITE-ProRule" id="PRU10144"/>
    </source>
</evidence>
<keyword evidence="10 16" id="KW-0798">TonB box</keyword>
<dbReference type="GO" id="GO:0009279">
    <property type="term" value="C:cell outer membrane"/>
    <property type="evidence" value="ECO:0007669"/>
    <property type="project" value="UniProtKB-SubCell"/>
</dbReference>
<dbReference type="NCBIfam" id="TIGR01783">
    <property type="entry name" value="TonB-siderophor"/>
    <property type="match status" value="1"/>
</dbReference>
<evidence type="ECO:0000256" key="16">
    <source>
        <dbReference type="RuleBase" id="RU003357"/>
    </source>
</evidence>
<dbReference type="InterPro" id="IPR010105">
    <property type="entry name" value="TonB_sidphr_rcpt"/>
</dbReference>
<keyword evidence="7 17" id="KW-0732">Signal</keyword>
<evidence type="ECO:0000256" key="10">
    <source>
        <dbReference type="ARBA" id="ARBA00023077"/>
    </source>
</evidence>
<keyword evidence="3 14" id="KW-0813">Transport</keyword>
<dbReference type="Gene3D" id="3.55.50.30">
    <property type="match status" value="1"/>
</dbReference>
<keyword evidence="20" id="KW-1185">Reference proteome</keyword>
<evidence type="ECO:0000256" key="3">
    <source>
        <dbReference type="ARBA" id="ARBA00022448"/>
    </source>
</evidence>
<dbReference type="InterPro" id="IPR000531">
    <property type="entry name" value="Beta-barrel_TonB"/>
</dbReference>
<evidence type="ECO:0000256" key="7">
    <source>
        <dbReference type="ARBA" id="ARBA00022729"/>
    </source>
</evidence>
<dbReference type="Pfam" id="PF00593">
    <property type="entry name" value="TonB_dep_Rec_b-barrel"/>
    <property type="match status" value="1"/>
</dbReference>
<feature type="short sequence motif" description="TonB C-terminal box" evidence="15">
    <location>
        <begin position="774"/>
        <end position="791"/>
    </location>
</feature>
<dbReference type="Proteomes" id="UP000295129">
    <property type="component" value="Unassembled WGS sequence"/>
</dbReference>
<dbReference type="InterPro" id="IPR011662">
    <property type="entry name" value="Secretin/TonB_short_N"/>
</dbReference>
<evidence type="ECO:0000256" key="11">
    <source>
        <dbReference type="ARBA" id="ARBA00023136"/>
    </source>
</evidence>
<dbReference type="PROSITE" id="PS52016">
    <property type="entry name" value="TONB_DEPENDENT_REC_3"/>
    <property type="match status" value="1"/>
</dbReference>
<evidence type="ECO:0000313" key="20">
    <source>
        <dbReference type="Proteomes" id="UP000295129"/>
    </source>
</evidence>
<dbReference type="Pfam" id="PF07660">
    <property type="entry name" value="STN"/>
    <property type="match status" value="1"/>
</dbReference>
<comment type="subcellular location">
    <subcellularLocation>
        <location evidence="1 14">Cell outer membrane</location>
        <topology evidence="1 14">Multi-pass membrane protein</topology>
    </subcellularLocation>
</comment>
<dbReference type="FunFam" id="2.40.170.20:FF:000005">
    <property type="entry name" value="TonB-dependent siderophore receptor"/>
    <property type="match status" value="1"/>
</dbReference>
<feature type="chain" id="PRO_5020565273" evidence="17">
    <location>
        <begin position="31"/>
        <end position="791"/>
    </location>
</feature>
<evidence type="ECO:0000256" key="1">
    <source>
        <dbReference type="ARBA" id="ARBA00004571"/>
    </source>
</evidence>